<dbReference type="HOGENOM" id="CLU_624320_0_0_1"/>
<feature type="domain" description="NADAR" evidence="2">
    <location>
        <begin position="267"/>
        <end position="408"/>
    </location>
</feature>
<reference evidence="3" key="1">
    <citation type="submission" date="2011-04" db="EMBL/GenBank/DDBJ databases">
        <title>Evolution of plant cell wall degrading machinery underlies the functional diversity of forest fungi.</title>
        <authorList>
            <consortium name="US DOE Joint Genome Institute (JGI-PGF)"/>
            <person name="Eastwood D.C."/>
            <person name="Floudas D."/>
            <person name="Binder M."/>
            <person name="Majcherczyk A."/>
            <person name="Schneider P."/>
            <person name="Aerts A."/>
            <person name="Asiegbu F.O."/>
            <person name="Baker S.E."/>
            <person name="Barry K."/>
            <person name="Bendiksby M."/>
            <person name="Blumentritt M."/>
            <person name="Coutinho P.M."/>
            <person name="Cullen D."/>
            <person name="Cullen D."/>
            <person name="Gathman A."/>
            <person name="Goodell B."/>
            <person name="Henrissat B."/>
            <person name="Ihrmark K."/>
            <person name="Kauserud H."/>
            <person name="Kohler A."/>
            <person name="LaButti K."/>
            <person name="Lapidus A."/>
            <person name="Lavin J.L."/>
            <person name="Lee Y.-H."/>
            <person name="Lindquist E."/>
            <person name="Lilly W."/>
            <person name="Lucas S."/>
            <person name="Morin E."/>
            <person name="Murat C."/>
            <person name="Oguiza J.A."/>
            <person name="Park J."/>
            <person name="Pisabarro A.G."/>
            <person name="Riley R."/>
            <person name="Rosling A."/>
            <person name="Salamov A."/>
            <person name="Schmidt O."/>
            <person name="Schmutz J."/>
            <person name="Skrede I."/>
            <person name="Stenlid J."/>
            <person name="Wiebenga A."/>
            <person name="Xie X."/>
            <person name="Kues U."/>
            <person name="Hibbett D.S."/>
            <person name="Hoffmeister D."/>
            <person name="Hogberg N."/>
            <person name="Martin F."/>
            <person name="Grigoriev I.V."/>
            <person name="Watkinson S.C."/>
        </authorList>
    </citation>
    <scope>NUCLEOTIDE SEQUENCE</scope>
    <source>
        <strain evidence="3">S7.9</strain>
    </source>
</reference>
<dbReference type="GeneID" id="18820940"/>
<dbReference type="SUPFAM" id="SSF143990">
    <property type="entry name" value="YbiA-like"/>
    <property type="match status" value="2"/>
</dbReference>
<sequence length="439" mass="51195">MASRKRDIFSSAGIKDALFGNQIEAQDADSGKLPKHPTHSRSPSPMPRERIYFYNREDPYYSFTNFYPSPIKHEGKIYPTSEHLFQSLKFLRDNPEIAEYIRKFSDNPRDAFNEAHRHNDKVRSDWLRIRIDMMDLVIGHKFRQHKHLKDELQSTGDAELFEDSPYDAYWGIGRDGTGENQLGKALERLRTTLREEEAAKGAKGVGEGTKGANEANRAMRLNPRDNIGWNKHHGGVEDVVAGKPYTHRLEPGSGSSKDSHLRRPRIFFYNREDPHYTFTNFYPSPIKHEGKIYPTSEHLFQSLKFLRDNPKLAEHIRKSSDDPRDAFNETHRYNDQVRSDWLQIRNEMMDIALSHKFRQHKHLRDELLSTGNAELIEDSPYDAYWGNGKNGMGENQLGKALERLRFKLSEEEVKRYAGEVVEDPEDIGNRRWQENRKKL</sequence>
<dbReference type="AlphaFoldDB" id="F8P8E9"/>
<dbReference type="KEGG" id="sla:SERLADRAFT_477138"/>
<accession>F8P8E9</accession>
<dbReference type="InterPro" id="IPR012816">
    <property type="entry name" value="NADAR"/>
</dbReference>
<dbReference type="Pfam" id="PF08719">
    <property type="entry name" value="NADAR"/>
    <property type="match status" value="2"/>
</dbReference>
<proteinExistence type="predicted"/>
<dbReference type="RefSeq" id="XP_007322671.1">
    <property type="nucleotide sequence ID" value="XM_007322609.1"/>
</dbReference>
<feature type="region of interest" description="Disordered" evidence="1">
    <location>
        <begin position="25"/>
        <end position="48"/>
    </location>
</feature>
<gene>
    <name evidence="3" type="ORF">SERLADRAFT_477138</name>
</gene>
<evidence type="ECO:0000256" key="1">
    <source>
        <dbReference type="SAM" id="MobiDB-lite"/>
    </source>
</evidence>
<feature type="domain" description="NADAR" evidence="2">
    <location>
        <begin position="52"/>
        <end position="194"/>
    </location>
</feature>
<evidence type="ECO:0000259" key="2">
    <source>
        <dbReference type="Pfam" id="PF08719"/>
    </source>
</evidence>
<feature type="region of interest" description="Disordered" evidence="1">
    <location>
        <begin position="197"/>
        <end position="220"/>
    </location>
</feature>
<dbReference type="Proteomes" id="UP000008064">
    <property type="component" value="Unassembled WGS sequence"/>
</dbReference>
<dbReference type="OrthoDB" id="206452at2759"/>
<dbReference type="InterPro" id="IPR037238">
    <property type="entry name" value="YbiA-like_sf"/>
</dbReference>
<protein>
    <recommendedName>
        <fullName evidence="2">NADAR domain-containing protein</fullName>
    </recommendedName>
</protein>
<dbReference type="Gene3D" id="1.10.357.40">
    <property type="entry name" value="YbiA-like"/>
    <property type="match status" value="2"/>
</dbReference>
<dbReference type="NCBIfam" id="TIGR02464">
    <property type="entry name" value="ribofla_fusion"/>
    <property type="match status" value="2"/>
</dbReference>
<dbReference type="CDD" id="cd15457">
    <property type="entry name" value="NADAR"/>
    <property type="match status" value="2"/>
</dbReference>
<organism>
    <name type="scientific">Serpula lacrymans var. lacrymans (strain S7.9)</name>
    <name type="common">Dry rot fungus</name>
    <dbReference type="NCBI Taxonomy" id="578457"/>
    <lineage>
        <taxon>Eukaryota</taxon>
        <taxon>Fungi</taxon>
        <taxon>Dikarya</taxon>
        <taxon>Basidiomycota</taxon>
        <taxon>Agaricomycotina</taxon>
        <taxon>Agaricomycetes</taxon>
        <taxon>Agaricomycetidae</taxon>
        <taxon>Boletales</taxon>
        <taxon>Coniophorineae</taxon>
        <taxon>Serpulaceae</taxon>
        <taxon>Serpula</taxon>
    </lineage>
</organism>
<name>F8P8E9_SERL9</name>
<dbReference type="EMBL" id="GL945440">
    <property type="protein sequence ID" value="EGO20705.1"/>
    <property type="molecule type" value="Genomic_DNA"/>
</dbReference>
<evidence type="ECO:0000313" key="3">
    <source>
        <dbReference type="EMBL" id="EGO20705.1"/>
    </source>
</evidence>